<proteinExistence type="evidence at transcript level"/>
<dbReference type="EMBL" id="MN837657">
    <property type="protein sequence ID" value="QHB80554.1"/>
    <property type="molecule type" value="mRNA"/>
</dbReference>
<protein>
    <submittedName>
        <fullName evidence="3">Myoinhibitory peptide</fullName>
    </submittedName>
</protein>
<accession>A0A7U3RBM9</accession>
<evidence type="ECO:0000256" key="1">
    <source>
        <dbReference type="SAM" id="MobiDB-lite"/>
    </source>
</evidence>
<dbReference type="AlphaFoldDB" id="A0A7U3RBM9"/>
<evidence type="ECO:0000313" key="3">
    <source>
        <dbReference type="EMBL" id="QHB80554.1"/>
    </source>
</evidence>
<feature type="signal peptide" evidence="2">
    <location>
        <begin position="1"/>
        <end position="25"/>
    </location>
</feature>
<evidence type="ECO:0000256" key="2">
    <source>
        <dbReference type="SAM" id="SignalP"/>
    </source>
</evidence>
<name>A0A7U3RBM9_CARVO</name>
<feature type="region of interest" description="Disordered" evidence="1">
    <location>
        <begin position="112"/>
        <end position="132"/>
    </location>
</feature>
<sequence>MQHGMKVLAGGLVWAALVTCYCASASDNTDNEHNMPVKIQDEPSPQMDGDIQMVKRAWNNMPHNMGWGKRAWKNLQSAGWGKRFSDSYADKRAWQKFQAGWGKRWSPDEEWALSENSDNEPQQYDDYGVAPPAADLEDLRDEEKRTWRSLNSPWGKRATQNWGSFRGSWGKRDPAWNNLKGLWGKRSIQDRISS</sequence>
<reference evidence="3" key="1">
    <citation type="journal article" date="2020" name="Insect Biochem. Mol. Biol.">
        <title>The Neuropeptidome of Carabus (Coleoptera, Adephaga: Carabidae).</title>
        <authorList>
            <person name="Ragionieri L."/>
            <person name="Predel R."/>
        </authorList>
    </citation>
    <scope>NUCLEOTIDE SEQUENCE</scope>
    <source>
        <strain evidence="3">33</strain>
    </source>
</reference>
<feature type="chain" id="PRO_5031035415" evidence="2">
    <location>
        <begin position="26"/>
        <end position="194"/>
    </location>
</feature>
<keyword evidence="2" id="KW-0732">Signal</keyword>
<organism evidence="3">
    <name type="scientific">Carabus violaceus</name>
    <name type="common">Violet ground beetle</name>
    <dbReference type="NCBI Taxonomy" id="41075"/>
    <lineage>
        <taxon>Eukaryota</taxon>
        <taxon>Metazoa</taxon>
        <taxon>Ecdysozoa</taxon>
        <taxon>Arthropoda</taxon>
        <taxon>Hexapoda</taxon>
        <taxon>Insecta</taxon>
        <taxon>Pterygota</taxon>
        <taxon>Neoptera</taxon>
        <taxon>Endopterygota</taxon>
        <taxon>Coleoptera</taxon>
        <taxon>Adephaga</taxon>
        <taxon>Caraboidea</taxon>
        <taxon>Carabidae</taxon>
        <taxon>Carabinae</taxon>
        <taxon>Carabini</taxon>
        <taxon>Carabina</taxon>
        <taxon>Carabus</taxon>
        <taxon>Megodontus</taxon>
    </lineage>
</organism>